<evidence type="ECO:0000313" key="1">
    <source>
        <dbReference type="EMBL" id="SYV97010.1"/>
    </source>
</evidence>
<dbReference type="SUPFAM" id="SSF81660">
    <property type="entry name" value="Metal cation-transporting ATPase, ATP-binding domain N"/>
    <property type="match status" value="1"/>
</dbReference>
<protein>
    <submittedName>
        <fullName evidence="1">Calcium-transporting ATPase</fullName>
        <ecNumber evidence="1">3.6.3.8</ecNumber>
    </submittedName>
</protein>
<evidence type="ECO:0000313" key="2">
    <source>
        <dbReference type="Proteomes" id="UP000257559"/>
    </source>
</evidence>
<dbReference type="AlphaFoldDB" id="A0A3B0PMK3"/>
<accession>A0A3B0PMK3</accession>
<reference evidence="2" key="1">
    <citation type="submission" date="2018-06" db="EMBL/GenBank/DDBJ databases">
        <authorList>
            <consortium name="Pathogen Informatics"/>
        </authorList>
    </citation>
    <scope>NUCLEOTIDE SEQUENCE [LARGE SCALE GENOMIC DNA]</scope>
    <source>
        <strain evidence="2">NCTC10132</strain>
    </source>
</reference>
<gene>
    <name evidence="1" type="primary">yloB_1</name>
    <name evidence="1" type="ORF">NCTC10132_00365</name>
</gene>
<dbReference type="EC" id="3.6.3.8" evidence="1"/>
<organism evidence="1 2">
    <name type="scientific">Mycoplasmopsis edwardii</name>
    <dbReference type="NCBI Taxonomy" id="53558"/>
    <lineage>
        <taxon>Bacteria</taxon>
        <taxon>Bacillati</taxon>
        <taxon>Mycoplasmatota</taxon>
        <taxon>Mycoplasmoidales</taxon>
        <taxon>Metamycoplasmataceae</taxon>
        <taxon>Mycoplasmopsis</taxon>
    </lineage>
</organism>
<dbReference type="Proteomes" id="UP000257559">
    <property type="component" value="Chromosome"/>
</dbReference>
<dbReference type="InterPro" id="IPR023299">
    <property type="entry name" value="ATPase_P-typ_cyto_dom_N"/>
</dbReference>
<dbReference type="KEGG" id="medw:NCTC10132_00365"/>
<dbReference type="Pfam" id="PF13246">
    <property type="entry name" value="Cation_ATPase"/>
    <property type="match status" value="1"/>
</dbReference>
<sequence>MACCDASVTLKENGEYTEVGDPTETGILIYGLQNKNSANNFFLSHNKLDSIPFDSDRKAMSILVDSNKDKNIIIVKGAPDVILSKSNNVKPEYMQTIEQW</sequence>
<name>A0A3B0PMK3_9BACT</name>
<dbReference type="Gene3D" id="3.40.1110.10">
    <property type="entry name" value="Calcium-transporting ATPase, cytoplasmic domain N"/>
    <property type="match status" value="1"/>
</dbReference>
<dbReference type="GO" id="GO:0016787">
    <property type="term" value="F:hydrolase activity"/>
    <property type="evidence" value="ECO:0007669"/>
    <property type="project" value="UniProtKB-KW"/>
</dbReference>
<keyword evidence="1" id="KW-0378">Hydrolase</keyword>
<feature type="non-terminal residue" evidence="1">
    <location>
        <position position="100"/>
    </location>
</feature>
<proteinExistence type="predicted"/>
<dbReference type="GO" id="GO:0000166">
    <property type="term" value="F:nucleotide binding"/>
    <property type="evidence" value="ECO:0007669"/>
    <property type="project" value="InterPro"/>
</dbReference>
<dbReference type="EMBL" id="LS991951">
    <property type="protein sequence ID" value="SYV97010.1"/>
    <property type="molecule type" value="Genomic_DNA"/>
</dbReference>
<keyword evidence="2" id="KW-1185">Reference proteome</keyword>